<dbReference type="InterPro" id="IPR052044">
    <property type="entry name" value="PKS_Associated_Protein"/>
</dbReference>
<dbReference type="STRING" id="877455.Metbo_0021"/>
<dbReference type="EMBL" id="CP002551">
    <property type="protein sequence ID" value="ADZ08274.1"/>
    <property type="molecule type" value="Genomic_DNA"/>
</dbReference>
<reference evidence="3" key="1">
    <citation type="submission" date="2011-02" db="EMBL/GenBank/DDBJ databases">
        <title>Complete sequence of Methanobacterium sp. AL-21.</title>
        <authorList>
            <consortium name="US DOE Joint Genome Institute"/>
            <person name="Lucas S."/>
            <person name="Copeland A."/>
            <person name="Lapidus A."/>
            <person name="Cheng J.-F."/>
            <person name="Goodwin L."/>
            <person name="Pitluck S."/>
            <person name="Chertkov O."/>
            <person name="Detter J.C."/>
            <person name="Han C."/>
            <person name="Tapia R."/>
            <person name="Land M."/>
            <person name="Hauser L."/>
            <person name="Kyrpides N."/>
            <person name="Ivanova N."/>
            <person name="Mikhailova N."/>
            <person name="Pagani I."/>
            <person name="Cadillo-Quiroz H."/>
            <person name="Imachi H."/>
            <person name="Zinder S."/>
            <person name="Liu W."/>
            <person name="Woyke T."/>
        </authorList>
    </citation>
    <scope>NUCLEOTIDE SEQUENCE [LARGE SCALE GENOMIC DNA]</scope>
    <source>
        <strain evidence="3">AL-21</strain>
    </source>
</reference>
<organism evidence="2 3">
    <name type="scientific">Methanobacterium lacus (strain AL-21)</name>
    <dbReference type="NCBI Taxonomy" id="877455"/>
    <lineage>
        <taxon>Archaea</taxon>
        <taxon>Methanobacteriati</taxon>
        <taxon>Methanobacteriota</taxon>
        <taxon>Methanomada group</taxon>
        <taxon>Methanobacteria</taxon>
        <taxon>Methanobacteriales</taxon>
        <taxon>Methanobacteriaceae</taxon>
        <taxon>Methanobacterium</taxon>
    </lineage>
</organism>
<dbReference type="HOGENOM" id="CLU_129810_1_1_2"/>
<dbReference type="GeneID" id="10276443"/>
<dbReference type="PANTHER" id="PTHR36114:SF1">
    <property type="entry name" value="16.7 KDA PROTEIN IN WHIE LOCUS"/>
    <property type="match status" value="1"/>
</dbReference>
<name>F0T6P1_METLA</name>
<dbReference type="Proteomes" id="UP000007490">
    <property type="component" value="Chromosome"/>
</dbReference>
<dbReference type="RefSeq" id="WP_013643625.1">
    <property type="nucleotide sequence ID" value="NC_015216.1"/>
</dbReference>
<evidence type="ECO:0000313" key="2">
    <source>
        <dbReference type="EMBL" id="ADZ08274.1"/>
    </source>
</evidence>
<accession>F0T6P1</accession>
<dbReference type="SMART" id="SM00835">
    <property type="entry name" value="Cupin_1"/>
    <property type="match status" value="1"/>
</dbReference>
<evidence type="ECO:0000313" key="3">
    <source>
        <dbReference type="Proteomes" id="UP000007490"/>
    </source>
</evidence>
<gene>
    <name evidence="2" type="ordered locus">Metbo_0021</name>
</gene>
<dbReference type="AlphaFoldDB" id="F0T6P1"/>
<dbReference type="OrthoDB" id="190812at2157"/>
<reference evidence="2 3" key="2">
    <citation type="journal article" date="2014" name="Int. J. Syst. Evol. Microbiol.">
        <title>Methanobacterium paludis sp. nov. and a novel strain of Methanobacterium lacus isolated from northern peatlands.</title>
        <authorList>
            <person name="Cadillo-Quiroz H."/>
            <person name="Brauer S.L."/>
            <person name="Goodson N."/>
            <person name="Yavitt J.B."/>
            <person name="Zinder S.H."/>
        </authorList>
    </citation>
    <scope>NUCLEOTIDE SEQUENCE [LARGE SCALE GENOMIC DNA]</scope>
    <source>
        <strain evidence="2 3">AL-21</strain>
    </source>
</reference>
<keyword evidence="3" id="KW-1185">Reference proteome</keyword>
<evidence type="ECO:0000259" key="1">
    <source>
        <dbReference type="SMART" id="SM00835"/>
    </source>
</evidence>
<sequence>MLIKDTKSSNYFNAVDETVLAELLHPKNDGVKLDFSIAHAVLKPGKSSLPHILRESVEVYFVLEGQGQMHIDHEVETVESGQAVYIPPKKNQWIKNTGKEDLKFLCIVSPPWNESDEELSSH</sequence>
<dbReference type="Gene3D" id="2.60.120.10">
    <property type="entry name" value="Jelly Rolls"/>
    <property type="match status" value="1"/>
</dbReference>
<proteinExistence type="predicted"/>
<dbReference type="SUPFAM" id="SSF51182">
    <property type="entry name" value="RmlC-like cupins"/>
    <property type="match status" value="1"/>
</dbReference>
<feature type="domain" description="Cupin type-1" evidence="1">
    <location>
        <begin position="12"/>
        <end position="120"/>
    </location>
</feature>
<protein>
    <submittedName>
        <fullName evidence="2">Cupin 2 conserved barrel domain protein</fullName>
    </submittedName>
</protein>
<dbReference type="eggNOG" id="arCOG03003">
    <property type="taxonomic scope" value="Archaea"/>
</dbReference>
<dbReference type="PANTHER" id="PTHR36114">
    <property type="entry name" value="16.7 KDA PROTEIN IN WHIE LOCUS"/>
    <property type="match status" value="1"/>
</dbReference>
<dbReference type="InterPro" id="IPR006045">
    <property type="entry name" value="Cupin_1"/>
</dbReference>
<dbReference type="InterPro" id="IPR011051">
    <property type="entry name" value="RmlC_Cupin_sf"/>
</dbReference>
<dbReference type="InterPro" id="IPR013096">
    <property type="entry name" value="Cupin_2"/>
</dbReference>
<dbReference type="InterPro" id="IPR014710">
    <property type="entry name" value="RmlC-like_jellyroll"/>
</dbReference>
<dbReference type="KEGG" id="mel:Metbo_0021"/>
<dbReference type="CDD" id="cd02214">
    <property type="entry name" value="cupin_MJ1618"/>
    <property type="match status" value="1"/>
</dbReference>
<dbReference type="Pfam" id="PF07883">
    <property type="entry name" value="Cupin_2"/>
    <property type="match status" value="1"/>
</dbReference>